<gene>
    <name evidence="1" type="ORF">C3Z13_08430</name>
</gene>
<sequence>MKQIQIYAERMGRELGSKSDARNIPISKVLDHFRVISKDDQHKFRYDAVKAMDYSSTDTYLYKFTEEKNKES</sequence>
<keyword evidence="2" id="KW-1185">Reference proteome</keyword>
<reference evidence="1 2" key="1">
    <citation type="submission" date="2018-02" db="EMBL/GenBank/DDBJ databases">
        <title>Classification genera of Pasteurellaceae by whole genome sequence comparison.</title>
        <authorList>
            <person name="Christensen H."/>
        </authorList>
    </citation>
    <scope>NUCLEOTIDE SEQUENCE [LARGE SCALE GENOMIC DNA]</scope>
    <source>
        <strain evidence="1 2">20186H4H1</strain>
    </source>
</reference>
<accession>A0ABX4ZR90</accession>
<protein>
    <submittedName>
        <fullName evidence="1">Uncharacterized protein</fullName>
    </submittedName>
</protein>
<organism evidence="1 2">
    <name type="scientific">Avibacterium endocarditidis</name>
    <dbReference type="NCBI Taxonomy" id="380674"/>
    <lineage>
        <taxon>Bacteria</taxon>
        <taxon>Pseudomonadati</taxon>
        <taxon>Pseudomonadota</taxon>
        <taxon>Gammaproteobacteria</taxon>
        <taxon>Pasteurellales</taxon>
        <taxon>Pasteurellaceae</taxon>
        <taxon>Avibacterium</taxon>
    </lineage>
</organism>
<dbReference type="Proteomes" id="UP000237229">
    <property type="component" value="Unassembled WGS sequence"/>
</dbReference>
<evidence type="ECO:0000313" key="2">
    <source>
        <dbReference type="Proteomes" id="UP000237229"/>
    </source>
</evidence>
<evidence type="ECO:0000313" key="1">
    <source>
        <dbReference type="EMBL" id="POY42011.1"/>
    </source>
</evidence>
<dbReference type="RefSeq" id="WP_103855622.1">
    <property type="nucleotide sequence ID" value="NZ_PQVI01000105.1"/>
</dbReference>
<proteinExistence type="predicted"/>
<comment type="caution">
    <text evidence="1">The sequence shown here is derived from an EMBL/GenBank/DDBJ whole genome shotgun (WGS) entry which is preliminary data.</text>
</comment>
<dbReference type="EMBL" id="PQVI01000105">
    <property type="protein sequence ID" value="POY42011.1"/>
    <property type="molecule type" value="Genomic_DNA"/>
</dbReference>
<name>A0ABX4ZR90_9PAST</name>